<protein>
    <submittedName>
        <fullName evidence="3">Spondin domain-containing protein</fullName>
    </submittedName>
</protein>
<dbReference type="Proteomes" id="UP000622317">
    <property type="component" value="Unassembled WGS sequence"/>
</dbReference>
<dbReference type="Pfam" id="PF06468">
    <property type="entry name" value="Spond_N"/>
    <property type="match status" value="1"/>
</dbReference>
<name>A0A927FDU5_9BACT</name>
<evidence type="ECO:0000313" key="4">
    <source>
        <dbReference type="Proteomes" id="UP000622317"/>
    </source>
</evidence>
<dbReference type="InterPro" id="IPR038678">
    <property type="entry name" value="Spondin_N_sf"/>
</dbReference>
<organism evidence="3 4">
    <name type="scientific">Pelagicoccus enzymogenes</name>
    <dbReference type="NCBI Taxonomy" id="2773457"/>
    <lineage>
        <taxon>Bacteria</taxon>
        <taxon>Pseudomonadati</taxon>
        <taxon>Verrucomicrobiota</taxon>
        <taxon>Opitutia</taxon>
        <taxon>Puniceicoccales</taxon>
        <taxon>Pelagicoccaceae</taxon>
        <taxon>Pelagicoccus</taxon>
    </lineage>
</organism>
<dbReference type="EMBL" id="JACYFG010000051">
    <property type="protein sequence ID" value="MBD5781971.1"/>
    <property type="molecule type" value="Genomic_DNA"/>
</dbReference>
<keyword evidence="4" id="KW-1185">Reference proteome</keyword>
<evidence type="ECO:0000256" key="1">
    <source>
        <dbReference type="SAM" id="SignalP"/>
    </source>
</evidence>
<feature type="signal peptide" evidence="1">
    <location>
        <begin position="1"/>
        <end position="29"/>
    </location>
</feature>
<dbReference type="NCBIfam" id="NF038123">
    <property type="entry name" value="NF038123_dom"/>
    <property type="match status" value="1"/>
</dbReference>
<sequence>MYKLTRTLSRAAVRGLAAAACFAAVSAHAINLKIKVENLSEPGGLWLTPFFLGFHDGGFDLFEAGSAASPGLEMLAEDGVPSGLASEIAPYGHSAVLTGSDGPPGVLFAPGSMAYTLLSLNPGSSLYFNFASMVIPSNDAFLGNDMAHMLFDGSGNFTGNISFDLYGRNVWDAGTEANDTFGAAFSTLGGTGTPTSLTVEQHGGLVNFEGSQLPAGLGTLNTTFGSDTPLARISVEQVPDSTQYIGLMGAIALIGFRYASKRRMGQSKA</sequence>
<dbReference type="AlphaFoldDB" id="A0A927FDU5"/>
<keyword evidence="1" id="KW-0732">Signal</keyword>
<feature type="chain" id="PRO_5038031908" evidence="1">
    <location>
        <begin position="30"/>
        <end position="269"/>
    </location>
</feature>
<gene>
    <name evidence="3" type="ORF">IEN85_20900</name>
</gene>
<evidence type="ECO:0000259" key="2">
    <source>
        <dbReference type="Pfam" id="PF06468"/>
    </source>
</evidence>
<feature type="domain" description="Spondin" evidence="2">
    <location>
        <begin position="54"/>
        <end position="183"/>
    </location>
</feature>
<proteinExistence type="predicted"/>
<dbReference type="Gene3D" id="2.60.40.2130">
    <property type="entry name" value="F-spondin domain"/>
    <property type="match status" value="1"/>
</dbReference>
<reference evidence="3" key="1">
    <citation type="submission" date="2020-09" db="EMBL/GenBank/DDBJ databases">
        <title>Pelagicoccus enzymogenes sp. nov. with an EPS production, isolated from marine sediment.</title>
        <authorList>
            <person name="Feng X."/>
        </authorList>
    </citation>
    <scope>NUCLEOTIDE SEQUENCE</scope>
    <source>
        <strain evidence="3">NFK12</strain>
    </source>
</reference>
<dbReference type="InterPro" id="IPR009465">
    <property type="entry name" value="Spondin_N"/>
</dbReference>
<evidence type="ECO:0000313" key="3">
    <source>
        <dbReference type="EMBL" id="MBD5781971.1"/>
    </source>
</evidence>
<comment type="caution">
    <text evidence="3">The sequence shown here is derived from an EMBL/GenBank/DDBJ whole genome shotgun (WGS) entry which is preliminary data.</text>
</comment>
<dbReference type="RefSeq" id="WP_191619044.1">
    <property type="nucleotide sequence ID" value="NZ_JACYFG010000051.1"/>
</dbReference>
<accession>A0A927FDU5</accession>